<dbReference type="InterPro" id="IPR038628">
    <property type="entry name" value="XkdM-like_sf"/>
</dbReference>
<name>A0A1M6S6W8_9FIRM</name>
<dbReference type="Gene3D" id="2.30.110.40">
    <property type="entry name" value="Phage tail tube protein"/>
    <property type="match status" value="1"/>
</dbReference>
<dbReference type="SUPFAM" id="SSF69279">
    <property type="entry name" value="Phage tail proteins"/>
    <property type="match status" value="1"/>
</dbReference>
<accession>A0A1M6S6W8</accession>
<evidence type="ECO:0000313" key="2">
    <source>
        <dbReference type="Proteomes" id="UP000184386"/>
    </source>
</evidence>
<gene>
    <name evidence="1" type="ORF">SAMN02745136_02431</name>
</gene>
<dbReference type="RefSeq" id="WP_073276183.1">
    <property type="nucleotide sequence ID" value="NZ_FRAC01000011.1"/>
</dbReference>
<dbReference type="EMBL" id="FRAC01000011">
    <property type="protein sequence ID" value="SHK40435.1"/>
    <property type="molecule type" value="Genomic_DNA"/>
</dbReference>
<dbReference type="AlphaFoldDB" id="A0A1M6S6W8"/>
<protein>
    <submittedName>
        <fullName evidence="1">Phage tail tube protein</fullName>
    </submittedName>
</protein>
<reference evidence="1 2" key="1">
    <citation type="submission" date="2016-11" db="EMBL/GenBank/DDBJ databases">
        <authorList>
            <person name="Jaros S."/>
            <person name="Januszkiewicz K."/>
            <person name="Wedrychowicz H."/>
        </authorList>
    </citation>
    <scope>NUCLEOTIDE SEQUENCE [LARGE SCALE GENOMIC DNA]</scope>
    <source>
        <strain evidence="1 2">DSM 15929</strain>
    </source>
</reference>
<keyword evidence="2" id="KW-1185">Reference proteome</keyword>
<dbReference type="InterPro" id="IPR018989">
    <property type="entry name" value="DUF2001"/>
</dbReference>
<dbReference type="STRING" id="1121322.SAMN02745136_02431"/>
<dbReference type="Pfam" id="PF09393">
    <property type="entry name" value="DUF2001"/>
    <property type="match status" value="1"/>
</dbReference>
<sequence length="160" mass="17814">MENNYKLRLADTISAKEGTAFITINGINRTLFEVSTLKAQMDLTVQSRKTLGSRMTQHKVVGAEGTGSMTMYFMDSDMLKLAVEYLSGGKFGTIDLMVTNEDPQSSIGRQEVVLKNVLLKTIPVTNLDDQSDDPITVDTDFTFDGIDDLKYFHKPEGFTQ</sequence>
<organism evidence="1 2">
    <name type="scientific">Anaerocolumna jejuensis DSM 15929</name>
    <dbReference type="NCBI Taxonomy" id="1121322"/>
    <lineage>
        <taxon>Bacteria</taxon>
        <taxon>Bacillati</taxon>
        <taxon>Bacillota</taxon>
        <taxon>Clostridia</taxon>
        <taxon>Lachnospirales</taxon>
        <taxon>Lachnospiraceae</taxon>
        <taxon>Anaerocolumna</taxon>
    </lineage>
</organism>
<dbReference type="OrthoDB" id="1697482at2"/>
<dbReference type="Proteomes" id="UP000184386">
    <property type="component" value="Unassembled WGS sequence"/>
</dbReference>
<evidence type="ECO:0000313" key="1">
    <source>
        <dbReference type="EMBL" id="SHK40435.1"/>
    </source>
</evidence>
<proteinExistence type="predicted"/>